<reference evidence="4 6" key="2">
    <citation type="submission" date="2018-11" db="EMBL/GenBank/DDBJ databases">
        <authorList>
            <consortium name="Pathogen Informatics"/>
        </authorList>
    </citation>
    <scope>NUCLEOTIDE SEQUENCE [LARGE SCALE GENOMIC DNA]</scope>
</reference>
<sequence length="231" mass="24130">MLSVFILLNLLQRIHSGGTPITECKSSTAPARPVPPPSACKDKDTIICTAVFAPFGADAADNADPSKAFLVNPYCLNASLKAQAEETCPSSCAVCCLTPAFKCNNAAGADCTPFTTLPELCTNPQTAPTALERCPKACGLCNRPGALGGCPDVVTNCAQLLPLLTCTNPYMQANCMATCRITTCISTTGAAGSSSCTDIRANCAQMSSYCNVPPYSTVMSQQCRRTCRLCT</sequence>
<gene>
    <name evidence="4" type="ORF">DME_LOCUS9863</name>
</gene>
<evidence type="ECO:0000313" key="5">
    <source>
        <dbReference type="Proteomes" id="UP000038040"/>
    </source>
</evidence>
<evidence type="ECO:0000256" key="2">
    <source>
        <dbReference type="SAM" id="SignalP"/>
    </source>
</evidence>
<keyword evidence="6" id="KW-1185">Reference proteome</keyword>
<dbReference type="PANTHER" id="PTHR21724:SF109">
    <property type="entry name" value="SHKT DOMAIN-CONTAINING PROTEIN"/>
    <property type="match status" value="1"/>
</dbReference>
<accession>A0A0N4UHT5</accession>
<dbReference type="Gene3D" id="1.10.10.740">
    <property type="entry name" value="Crisp domain"/>
    <property type="match status" value="1"/>
</dbReference>
<feature type="disulfide bond" evidence="1">
    <location>
        <begin position="157"/>
        <end position="175"/>
    </location>
</feature>
<feature type="disulfide bond" evidence="1">
    <location>
        <begin position="150"/>
        <end position="184"/>
    </location>
</feature>
<dbReference type="InterPro" id="IPR003582">
    <property type="entry name" value="ShKT_dom"/>
</dbReference>
<feature type="domain" description="ShKT" evidence="3">
    <location>
        <begin position="196"/>
        <end position="230"/>
    </location>
</feature>
<organism evidence="5 7">
    <name type="scientific">Dracunculus medinensis</name>
    <name type="common">Guinea worm</name>
    <dbReference type="NCBI Taxonomy" id="318479"/>
    <lineage>
        <taxon>Eukaryota</taxon>
        <taxon>Metazoa</taxon>
        <taxon>Ecdysozoa</taxon>
        <taxon>Nematoda</taxon>
        <taxon>Chromadorea</taxon>
        <taxon>Rhabditida</taxon>
        <taxon>Spirurina</taxon>
        <taxon>Dracunculoidea</taxon>
        <taxon>Dracunculidae</taxon>
        <taxon>Dracunculus</taxon>
    </lineage>
</organism>
<dbReference type="Gene3D" id="1.10.10.1940">
    <property type="match status" value="1"/>
</dbReference>
<feature type="chain" id="PRO_5041042848" evidence="2">
    <location>
        <begin position="17"/>
        <end position="231"/>
    </location>
</feature>
<dbReference type="SMART" id="SM00254">
    <property type="entry name" value="ShKT"/>
    <property type="match status" value="3"/>
</dbReference>
<reference evidence="7" key="1">
    <citation type="submission" date="2017-02" db="UniProtKB">
        <authorList>
            <consortium name="WormBaseParasite"/>
        </authorList>
    </citation>
    <scope>IDENTIFICATION</scope>
</reference>
<feature type="domain" description="ShKT" evidence="3">
    <location>
        <begin position="150"/>
        <end position="184"/>
    </location>
</feature>
<feature type="signal peptide" evidence="2">
    <location>
        <begin position="1"/>
        <end position="16"/>
    </location>
</feature>
<dbReference type="Proteomes" id="UP000038040">
    <property type="component" value="Unplaced"/>
</dbReference>
<dbReference type="EMBL" id="UYYG01001194">
    <property type="protein sequence ID" value="VDN59890.1"/>
    <property type="molecule type" value="Genomic_DNA"/>
</dbReference>
<keyword evidence="2" id="KW-0732">Signal</keyword>
<feature type="disulfide bond" evidence="1">
    <location>
        <begin position="166"/>
        <end position="179"/>
    </location>
</feature>
<evidence type="ECO:0000313" key="7">
    <source>
        <dbReference type="WBParaSite" id="DME_0000713301-mRNA-1"/>
    </source>
</evidence>
<comment type="caution">
    <text evidence="1">Lacks conserved residue(s) required for the propagation of feature annotation.</text>
</comment>
<dbReference type="PANTHER" id="PTHR21724">
    <property type="entry name" value="SHKT DOMAIN-CONTAINING PROTEIN"/>
    <property type="match status" value="1"/>
</dbReference>
<evidence type="ECO:0000313" key="6">
    <source>
        <dbReference type="Proteomes" id="UP000274756"/>
    </source>
</evidence>
<dbReference type="AlphaFoldDB" id="A0A0N4UHT5"/>
<dbReference type="WBParaSite" id="DME_0000713301-mRNA-1">
    <property type="protein sequence ID" value="DME_0000713301-mRNA-1"/>
    <property type="gene ID" value="DME_0000713301"/>
</dbReference>
<dbReference type="Proteomes" id="UP000274756">
    <property type="component" value="Unassembled WGS sequence"/>
</dbReference>
<protein>
    <submittedName>
        <fullName evidence="7">ShKT domain-containing protein</fullName>
    </submittedName>
</protein>
<evidence type="ECO:0000256" key="1">
    <source>
        <dbReference type="PROSITE-ProRule" id="PRU01005"/>
    </source>
</evidence>
<dbReference type="InterPro" id="IPR042076">
    <property type="entry name" value="Crisp-like_dom"/>
</dbReference>
<evidence type="ECO:0000259" key="3">
    <source>
        <dbReference type="PROSITE" id="PS51670"/>
    </source>
</evidence>
<dbReference type="STRING" id="318479.A0A0N4UHT5"/>
<feature type="disulfide bond" evidence="1">
    <location>
        <begin position="196"/>
        <end position="230"/>
    </location>
</feature>
<keyword evidence="1" id="KW-1015">Disulfide bond</keyword>
<dbReference type="PROSITE" id="PS51670">
    <property type="entry name" value="SHKT"/>
    <property type="match status" value="2"/>
</dbReference>
<dbReference type="Pfam" id="PF01549">
    <property type="entry name" value="ShK"/>
    <property type="match status" value="4"/>
</dbReference>
<name>A0A0N4UHT5_DRAME</name>
<evidence type="ECO:0000313" key="4">
    <source>
        <dbReference type="EMBL" id="VDN59890.1"/>
    </source>
</evidence>
<proteinExistence type="predicted"/>